<feature type="domain" description="GAF" evidence="2">
    <location>
        <begin position="33"/>
        <end position="184"/>
    </location>
</feature>
<dbReference type="InterPro" id="IPR025736">
    <property type="entry name" value="PucR_C-HTH_dom"/>
</dbReference>
<dbReference type="EMBL" id="JAEUAX010000019">
    <property type="protein sequence ID" value="MBW9111903.1"/>
    <property type="molecule type" value="Genomic_DNA"/>
</dbReference>
<evidence type="ECO:0000256" key="1">
    <source>
        <dbReference type="ARBA" id="ARBA00006754"/>
    </source>
</evidence>
<evidence type="ECO:0000313" key="4">
    <source>
        <dbReference type="Proteomes" id="UP000777440"/>
    </source>
</evidence>
<evidence type="ECO:0000313" key="3">
    <source>
        <dbReference type="EMBL" id="MBW9111903.1"/>
    </source>
</evidence>
<sequence length="581" mass="61926">MKSTPSSSDEKSARLAQLQAVVDHGIYLATLGDRALAFSTVLKQARALLGADLSYVSLNDGDARTTSIQAVDGVLTPQFRHISMPLGTGLLGQVAESDHPMQTRDYLADSSLVPYPENDAKVGGEHVHAIMGVPLRCENITIGALVVADRYAHEFTAFQVDLLRSLAGQLSAYLAVEDSFATMRADHTSASERIDSLTVELRAARLEATVSRLAGDAMARKITVAEYVRALGAHFEQKIDLLGIDGWQPALVASAEGMLDVLATSAEAIVTVTNPALEGGEGVMARVEVDPHATAVLVLHGDVPEWKREALTRAADAVANLALAEQHAAEQATRDVRELIDYLTRSDQTIDRLSARTRLAHFGVDVGLPLHVTVIRSNHASTARIASALRRVVNPPTLLSEHGDHVCALLPRGASANPQAISEALSAEGVDAAVGMAGPEPLPDRLPGQHELARAVSDALINLGRVPAGATQASMGVLGALIGVDTSALIRVVIDTALGRLLEYDKSRGTSLVETLERYLDSGQRLQETADAMHLHVNTLRQRLTRIDSVLGENWRTPMGAFDLTAVLKARRLTQQSAVGG</sequence>
<dbReference type="Gene3D" id="1.10.10.2840">
    <property type="entry name" value="PucR C-terminal helix-turn-helix domain"/>
    <property type="match status" value="1"/>
</dbReference>
<dbReference type="Pfam" id="PF01590">
    <property type="entry name" value="GAF"/>
    <property type="match status" value="1"/>
</dbReference>
<dbReference type="PANTHER" id="PTHR33744:SF1">
    <property type="entry name" value="DNA-BINDING TRANSCRIPTIONAL ACTIVATOR ADER"/>
    <property type="match status" value="1"/>
</dbReference>
<comment type="similarity">
    <text evidence="1">Belongs to the CdaR family.</text>
</comment>
<dbReference type="Pfam" id="PF17853">
    <property type="entry name" value="GGDEF_2"/>
    <property type="match status" value="1"/>
</dbReference>
<keyword evidence="4" id="KW-1185">Reference proteome</keyword>
<proteinExistence type="inferred from homology"/>
<name>A0ABS7I3N9_9MICO</name>
<dbReference type="InterPro" id="IPR029016">
    <property type="entry name" value="GAF-like_dom_sf"/>
</dbReference>
<comment type="caution">
    <text evidence="3">The sequence shown here is derived from an EMBL/GenBank/DDBJ whole genome shotgun (WGS) entry which is preliminary data.</text>
</comment>
<dbReference type="InterPro" id="IPR042070">
    <property type="entry name" value="PucR_C-HTH_sf"/>
</dbReference>
<protein>
    <submittedName>
        <fullName evidence="3">Helix-turn-helix domain-containing protein</fullName>
    </submittedName>
</protein>
<gene>
    <name evidence="3" type="ORF">JNB61_19220</name>
</gene>
<dbReference type="Pfam" id="PF13556">
    <property type="entry name" value="HTH_30"/>
    <property type="match status" value="1"/>
</dbReference>
<accession>A0ABS7I3N9</accession>
<dbReference type="InterPro" id="IPR051448">
    <property type="entry name" value="CdaR-like_regulators"/>
</dbReference>
<dbReference type="Gene3D" id="3.30.450.40">
    <property type="match status" value="1"/>
</dbReference>
<dbReference type="RefSeq" id="WP_220292524.1">
    <property type="nucleotide sequence ID" value="NZ_JAEUAX010000019.1"/>
</dbReference>
<dbReference type="Proteomes" id="UP000777440">
    <property type="component" value="Unassembled WGS sequence"/>
</dbReference>
<dbReference type="PANTHER" id="PTHR33744">
    <property type="entry name" value="CARBOHYDRATE DIACID REGULATOR"/>
    <property type="match status" value="1"/>
</dbReference>
<reference evidence="3 4" key="1">
    <citation type="journal article" date="2021" name="MBio">
        <title>Poor Competitiveness of Bradyrhizobium in Pigeon Pea Root Colonization in Indian Soils.</title>
        <authorList>
            <person name="Chalasani D."/>
            <person name="Basu A."/>
            <person name="Pullabhotla S.V.S.R.N."/>
            <person name="Jorrin B."/>
            <person name="Neal A.L."/>
            <person name="Poole P.S."/>
            <person name="Podile A.R."/>
            <person name="Tkacz A."/>
        </authorList>
    </citation>
    <scope>NUCLEOTIDE SEQUENCE [LARGE SCALE GENOMIC DNA]</scope>
    <source>
        <strain evidence="3 4">HU12</strain>
    </source>
</reference>
<dbReference type="SMART" id="SM00065">
    <property type="entry name" value="GAF"/>
    <property type="match status" value="1"/>
</dbReference>
<dbReference type="InterPro" id="IPR003018">
    <property type="entry name" value="GAF"/>
</dbReference>
<evidence type="ECO:0000259" key="2">
    <source>
        <dbReference type="SMART" id="SM00065"/>
    </source>
</evidence>
<dbReference type="InterPro" id="IPR041522">
    <property type="entry name" value="CdaR_GGDEF"/>
</dbReference>
<dbReference type="SUPFAM" id="SSF55781">
    <property type="entry name" value="GAF domain-like"/>
    <property type="match status" value="1"/>
</dbReference>
<organism evidence="3 4">
    <name type="scientific">Microbacterium ureisolvens</name>
    <dbReference type="NCBI Taxonomy" id="2781186"/>
    <lineage>
        <taxon>Bacteria</taxon>
        <taxon>Bacillati</taxon>
        <taxon>Actinomycetota</taxon>
        <taxon>Actinomycetes</taxon>
        <taxon>Micrococcales</taxon>
        <taxon>Microbacteriaceae</taxon>
        <taxon>Microbacterium</taxon>
    </lineage>
</organism>